<comment type="catalytic activity">
    <reaction evidence="14 15">
        <text>protoporphyrinogen IX + 3 O2 = protoporphyrin IX + 3 H2O2</text>
        <dbReference type="Rhea" id="RHEA:25576"/>
        <dbReference type="ChEBI" id="CHEBI:15379"/>
        <dbReference type="ChEBI" id="CHEBI:16240"/>
        <dbReference type="ChEBI" id="CHEBI:57306"/>
        <dbReference type="ChEBI" id="CHEBI:57307"/>
        <dbReference type="EC" id="1.3.3.4"/>
    </reaction>
</comment>
<keyword evidence="8" id="KW-0934">Plastid</keyword>
<comment type="cofactor">
    <cofactor evidence="15">
        <name>FAD</name>
        <dbReference type="ChEBI" id="CHEBI:57692"/>
    </cofactor>
    <text evidence="15">Binds 1 FAD per subunit.</text>
</comment>
<dbReference type="GO" id="GO:0009507">
    <property type="term" value="C:chloroplast"/>
    <property type="evidence" value="ECO:0007669"/>
    <property type="project" value="UniProtKB-SubCell"/>
</dbReference>
<evidence type="ECO:0000256" key="12">
    <source>
        <dbReference type="ARBA" id="ARBA00023133"/>
    </source>
</evidence>
<dbReference type="InterPro" id="IPR002937">
    <property type="entry name" value="Amino_oxidase"/>
</dbReference>
<dbReference type="Proteomes" id="UP000198406">
    <property type="component" value="Unassembled WGS sequence"/>
</dbReference>
<keyword evidence="11 15" id="KW-0560">Oxidoreductase</keyword>
<evidence type="ECO:0000256" key="16">
    <source>
        <dbReference type="SAM" id="SignalP"/>
    </source>
</evidence>
<feature type="chain" id="PRO_5012283608" description="Protoporphyrinogen oxidase" evidence="16">
    <location>
        <begin position="18"/>
        <end position="548"/>
    </location>
</feature>
<evidence type="ECO:0000256" key="2">
    <source>
        <dbReference type="ARBA" id="ARBA00004229"/>
    </source>
</evidence>
<dbReference type="InterPro" id="IPR004572">
    <property type="entry name" value="Protoporphyrinogen_oxidase"/>
</dbReference>
<dbReference type="GO" id="GO:0005743">
    <property type="term" value="C:mitochondrial inner membrane"/>
    <property type="evidence" value="ECO:0007669"/>
    <property type="project" value="UniProtKB-SubCell"/>
</dbReference>
<dbReference type="NCBIfam" id="TIGR00562">
    <property type="entry name" value="proto_IX_ox"/>
    <property type="match status" value="1"/>
</dbReference>
<dbReference type="InterPro" id="IPR050464">
    <property type="entry name" value="Zeta_carotene_desat/Oxidored"/>
</dbReference>
<evidence type="ECO:0000256" key="1">
    <source>
        <dbReference type="ARBA" id="ARBA00002600"/>
    </source>
</evidence>
<evidence type="ECO:0000259" key="17">
    <source>
        <dbReference type="Pfam" id="PF01593"/>
    </source>
</evidence>
<dbReference type="GO" id="GO:0004729">
    <property type="term" value="F:oxygen-dependent protoporphyrinogen oxidase activity"/>
    <property type="evidence" value="ECO:0007669"/>
    <property type="project" value="UniProtKB-UniRule"/>
</dbReference>
<dbReference type="Gene3D" id="3.50.50.60">
    <property type="entry name" value="FAD/NAD(P)-binding domain"/>
    <property type="match status" value="1"/>
</dbReference>
<dbReference type="GO" id="GO:0006782">
    <property type="term" value="P:protoporphyrinogen IX biosynthetic process"/>
    <property type="evidence" value="ECO:0007669"/>
    <property type="project" value="UniProtKB-UniRule"/>
</dbReference>
<dbReference type="FunFam" id="1.10.3110.10:FF:000002">
    <property type="entry name" value="Protoporphyrinogen oxidase"/>
    <property type="match status" value="1"/>
</dbReference>
<dbReference type="InParanoid" id="A0A1Z5JRE2"/>
<keyword evidence="12 15" id="KW-0350">Heme biosynthesis</keyword>
<proteinExistence type="inferred from homology"/>
<keyword evidence="19" id="KW-1185">Reference proteome</keyword>
<keyword evidence="7 15" id="KW-0285">Flavoprotein</keyword>
<evidence type="ECO:0000256" key="4">
    <source>
        <dbReference type="ARBA" id="ARBA00010551"/>
    </source>
</evidence>
<evidence type="ECO:0000256" key="5">
    <source>
        <dbReference type="ARBA" id="ARBA00012867"/>
    </source>
</evidence>
<evidence type="ECO:0000313" key="19">
    <source>
        <dbReference type="Proteomes" id="UP000198406"/>
    </source>
</evidence>
<dbReference type="Pfam" id="PF01593">
    <property type="entry name" value="Amino_oxidase"/>
    <property type="match status" value="1"/>
</dbReference>
<dbReference type="Gene3D" id="3.90.660.20">
    <property type="entry name" value="Protoporphyrinogen oxidase, mitochondrial, domain 2"/>
    <property type="match status" value="1"/>
</dbReference>
<comment type="function">
    <text evidence="1 15">Catalyzes the 6-electron oxidation of protoporphyrinogen-IX to form protoporphyrin-IX.</text>
</comment>
<dbReference type="EMBL" id="BDSP01000107">
    <property type="protein sequence ID" value="GAX16585.1"/>
    <property type="molecule type" value="Genomic_DNA"/>
</dbReference>
<dbReference type="OrthoDB" id="419752at2759"/>
<dbReference type="UniPathway" id="UPA00251">
    <property type="reaction ID" value="UER00324"/>
</dbReference>
<protein>
    <recommendedName>
        <fullName evidence="5 15">Protoporphyrinogen oxidase</fullName>
        <ecNumber evidence="5 15">1.3.3.4</ecNumber>
    </recommendedName>
</protein>
<dbReference type="PANTHER" id="PTHR42923">
    <property type="entry name" value="PROTOPORPHYRINOGEN OXIDASE"/>
    <property type="match status" value="1"/>
</dbReference>
<feature type="domain" description="Amine oxidase" evidence="17">
    <location>
        <begin position="56"/>
        <end position="526"/>
    </location>
</feature>
<evidence type="ECO:0000256" key="6">
    <source>
        <dbReference type="ARBA" id="ARBA00022528"/>
    </source>
</evidence>
<gene>
    <name evidence="18" type="ORF">FisN_7Lh316</name>
</gene>
<dbReference type="SUPFAM" id="SSF54373">
    <property type="entry name" value="FAD-linked reductases, C-terminal domain"/>
    <property type="match status" value="1"/>
</dbReference>
<evidence type="ECO:0000313" key="18">
    <source>
        <dbReference type="EMBL" id="GAX16585.1"/>
    </source>
</evidence>
<name>A0A1Z5JRE2_FISSO</name>
<evidence type="ECO:0000256" key="3">
    <source>
        <dbReference type="ARBA" id="ARBA00005073"/>
    </source>
</evidence>
<dbReference type="PANTHER" id="PTHR42923:SF3">
    <property type="entry name" value="PROTOPORPHYRINOGEN OXIDASE"/>
    <property type="match status" value="1"/>
</dbReference>
<evidence type="ECO:0000256" key="15">
    <source>
        <dbReference type="RuleBase" id="RU367069"/>
    </source>
</evidence>
<evidence type="ECO:0000256" key="14">
    <source>
        <dbReference type="ARBA" id="ARBA00047554"/>
    </source>
</evidence>
<keyword evidence="10" id="KW-0809">Transit peptide</keyword>
<evidence type="ECO:0000256" key="8">
    <source>
        <dbReference type="ARBA" id="ARBA00022640"/>
    </source>
</evidence>
<dbReference type="SUPFAM" id="SSF51905">
    <property type="entry name" value="FAD/NAD(P)-binding domain"/>
    <property type="match status" value="1"/>
</dbReference>
<accession>A0A1Z5JRE2</accession>
<feature type="signal peptide" evidence="16">
    <location>
        <begin position="1"/>
        <end position="17"/>
    </location>
</feature>
<evidence type="ECO:0000256" key="11">
    <source>
        <dbReference type="ARBA" id="ARBA00023002"/>
    </source>
</evidence>
<keyword evidence="13 15" id="KW-0627">Porphyrin biosynthesis</keyword>
<keyword evidence="6" id="KW-0150">Chloroplast</keyword>
<dbReference type="EC" id="1.3.3.4" evidence="5 15"/>
<evidence type="ECO:0000256" key="10">
    <source>
        <dbReference type="ARBA" id="ARBA00022946"/>
    </source>
</evidence>
<sequence length="548" mass="59823">MISIYVFLSYYLTVTQAFITVSHSHTPHTRHHTSSTLRATKSVDCLVVGSGVSGSSLAFNLVKHHHLDNTLLVESNPVVGGNLISKSNEQGFVWEEGPNSFQPTPYICRIVHELGLSDQLVLADGSLPRFVYWQGGGAGDKLANLHALPTNLPGDLLDFNLLTWPGKIRAGLGAMGLIAPPPSDGEESIRDFVTRHLGAETFERVIDPFVSGVYAGDPDQLAMRAALKKIHRLEGLGEFGPGLVSGAIARFQEIAQEKKDNPPDPAWPTYKGGQLGSFQKGLQTLPNAVEQFLGQDRVWKNTAVESITKKDGVFVVTMQQNGKKVQVEAKSVCVTSPTRVTAKIAAELIPAAARLSEVYSPPVASVTIAYPKEAFKELPGGTPEKPLRGFGHLLPRSMKVRSLGTIWSSSLFPNRTPPGWELLLTYIGGARDTAVGDMTEDEIYQQVEADVQQILLKPNYQGPIQRIGCRVWKTAIPQYRKGHLEILEALEKDEAQCPGLYLGGNYRTGVAFGDCIQFGWTEAERVAQFLRSSSVQTNETDVKKTVKA</sequence>
<evidence type="ECO:0000256" key="13">
    <source>
        <dbReference type="ARBA" id="ARBA00023244"/>
    </source>
</evidence>
<keyword evidence="9 15" id="KW-0274">FAD</keyword>
<evidence type="ECO:0000256" key="9">
    <source>
        <dbReference type="ARBA" id="ARBA00022827"/>
    </source>
</evidence>
<reference evidence="18 19" key="1">
    <citation type="journal article" date="2015" name="Plant Cell">
        <title>Oil accumulation by the oleaginous diatom Fistulifera solaris as revealed by the genome and transcriptome.</title>
        <authorList>
            <person name="Tanaka T."/>
            <person name="Maeda Y."/>
            <person name="Veluchamy A."/>
            <person name="Tanaka M."/>
            <person name="Abida H."/>
            <person name="Marechal E."/>
            <person name="Bowler C."/>
            <person name="Muto M."/>
            <person name="Sunaga Y."/>
            <person name="Tanaka M."/>
            <person name="Yoshino T."/>
            <person name="Taniguchi T."/>
            <person name="Fukuda Y."/>
            <person name="Nemoto M."/>
            <person name="Matsumoto M."/>
            <person name="Wong P.S."/>
            <person name="Aburatani S."/>
            <person name="Fujibuchi W."/>
        </authorList>
    </citation>
    <scope>NUCLEOTIDE SEQUENCE [LARGE SCALE GENOMIC DNA]</scope>
    <source>
        <strain evidence="18 19">JPCC DA0580</strain>
    </source>
</reference>
<comment type="subcellular location">
    <subcellularLocation>
        <location evidence="15">Mitochondrion inner membrane</location>
    </subcellularLocation>
    <subcellularLocation>
        <location evidence="2">Plastid</location>
        <location evidence="2">Chloroplast</location>
    </subcellularLocation>
</comment>
<dbReference type="AlphaFoldDB" id="A0A1Z5JRE2"/>
<dbReference type="InterPro" id="IPR036188">
    <property type="entry name" value="FAD/NAD-bd_sf"/>
</dbReference>
<comment type="caution">
    <text evidence="18">The sequence shown here is derived from an EMBL/GenBank/DDBJ whole genome shotgun (WGS) entry which is preliminary data.</text>
</comment>
<evidence type="ECO:0000256" key="7">
    <source>
        <dbReference type="ARBA" id="ARBA00022630"/>
    </source>
</evidence>
<organism evidence="18 19">
    <name type="scientific">Fistulifera solaris</name>
    <name type="common">Oleaginous diatom</name>
    <dbReference type="NCBI Taxonomy" id="1519565"/>
    <lineage>
        <taxon>Eukaryota</taxon>
        <taxon>Sar</taxon>
        <taxon>Stramenopiles</taxon>
        <taxon>Ochrophyta</taxon>
        <taxon>Bacillariophyta</taxon>
        <taxon>Bacillariophyceae</taxon>
        <taxon>Bacillariophycidae</taxon>
        <taxon>Naviculales</taxon>
        <taxon>Naviculaceae</taxon>
        <taxon>Fistulifera</taxon>
    </lineage>
</organism>
<dbReference type="Gene3D" id="1.10.3110.10">
    <property type="entry name" value="protoporphyrinogen ix oxidase, domain 3"/>
    <property type="match status" value="1"/>
</dbReference>
<keyword evidence="16" id="KW-0732">Signal</keyword>
<comment type="similarity">
    <text evidence="4 15">Belongs to the protoporphyrinogen/coproporphyrinogen oxidase family. Protoporphyrinogen oxidase subfamily.</text>
</comment>
<comment type="pathway">
    <text evidence="3 15">Porphyrin-containing compound metabolism; protoporphyrin-IX biosynthesis; protoporphyrin-IX from protoporphyrinogen-IX: step 1/1.</text>
</comment>